<gene>
    <name evidence="2" type="ORF">LTR05_002503</name>
</gene>
<dbReference type="Gene3D" id="3.10.450.50">
    <property type="match status" value="1"/>
</dbReference>
<name>A0AAN7T2D4_9EURO</name>
<dbReference type="Pfam" id="PF13577">
    <property type="entry name" value="SnoaL_4"/>
    <property type="match status" value="1"/>
</dbReference>
<dbReference type="InterPro" id="IPR032710">
    <property type="entry name" value="NTF2-like_dom_sf"/>
</dbReference>
<reference evidence="2 3" key="1">
    <citation type="submission" date="2023-08" db="EMBL/GenBank/DDBJ databases">
        <title>Black Yeasts Isolated from many extreme environments.</title>
        <authorList>
            <person name="Coleine C."/>
            <person name="Stajich J.E."/>
            <person name="Selbmann L."/>
        </authorList>
    </citation>
    <scope>NUCLEOTIDE SEQUENCE [LARGE SCALE GENOMIC DNA]</scope>
    <source>
        <strain evidence="2 3">CCFEE 5910</strain>
    </source>
</reference>
<keyword evidence="3" id="KW-1185">Reference proteome</keyword>
<sequence length="156" mass="18065">MNLTEEAIARSHITKVIHRYARLARENCDWDGIAKCFETDGIYRLPDRRILSPSQAREVVRGKEAAFIRHHLTTVDIEFTSEEEAHSQAQFFATTEYEFADHWGYWEDTFRRQKDGTWLIHERTIVTEGHHPEGWSAKVYGGDALKMAGDKGGKEK</sequence>
<dbReference type="EMBL" id="JAVRRJ010000002">
    <property type="protein sequence ID" value="KAK5088286.1"/>
    <property type="molecule type" value="Genomic_DNA"/>
</dbReference>
<evidence type="ECO:0000313" key="3">
    <source>
        <dbReference type="Proteomes" id="UP001309876"/>
    </source>
</evidence>
<feature type="domain" description="SnoaL-like" evidence="1">
    <location>
        <begin position="6"/>
        <end position="124"/>
    </location>
</feature>
<accession>A0AAN7T2D4</accession>
<organism evidence="2 3">
    <name type="scientific">Lithohypha guttulata</name>
    <dbReference type="NCBI Taxonomy" id="1690604"/>
    <lineage>
        <taxon>Eukaryota</taxon>
        <taxon>Fungi</taxon>
        <taxon>Dikarya</taxon>
        <taxon>Ascomycota</taxon>
        <taxon>Pezizomycotina</taxon>
        <taxon>Eurotiomycetes</taxon>
        <taxon>Chaetothyriomycetidae</taxon>
        <taxon>Chaetothyriales</taxon>
        <taxon>Trichomeriaceae</taxon>
        <taxon>Lithohypha</taxon>
    </lineage>
</organism>
<dbReference type="InterPro" id="IPR037401">
    <property type="entry name" value="SnoaL-like"/>
</dbReference>
<dbReference type="CDD" id="cd00531">
    <property type="entry name" value="NTF2_like"/>
    <property type="match status" value="1"/>
</dbReference>
<evidence type="ECO:0000259" key="1">
    <source>
        <dbReference type="Pfam" id="PF13577"/>
    </source>
</evidence>
<protein>
    <recommendedName>
        <fullName evidence="1">SnoaL-like domain-containing protein</fullName>
    </recommendedName>
</protein>
<dbReference type="AlphaFoldDB" id="A0AAN7T2D4"/>
<proteinExistence type="predicted"/>
<dbReference type="Proteomes" id="UP001309876">
    <property type="component" value="Unassembled WGS sequence"/>
</dbReference>
<dbReference type="SUPFAM" id="SSF54427">
    <property type="entry name" value="NTF2-like"/>
    <property type="match status" value="1"/>
</dbReference>
<comment type="caution">
    <text evidence="2">The sequence shown here is derived from an EMBL/GenBank/DDBJ whole genome shotgun (WGS) entry which is preliminary data.</text>
</comment>
<evidence type="ECO:0000313" key="2">
    <source>
        <dbReference type="EMBL" id="KAK5088286.1"/>
    </source>
</evidence>